<evidence type="ECO:0000313" key="1">
    <source>
        <dbReference type="EMBL" id="KAA2236432.1"/>
    </source>
</evidence>
<dbReference type="RefSeq" id="WP_149818907.1">
    <property type="nucleotide sequence ID" value="NZ_VUOA01000027.1"/>
</dbReference>
<comment type="caution">
    <text evidence="1">The sequence shown here is derived from an EMBL/GenBank/DDBJ whole genome shotgun (WGS) entry which is preliminary data.</text>
</comment>
<reference evidence="1 2" key="2">
    <citation type="submission" date="2019-09" db="EMBL/GenBank/DDBJ databases">
        <authorList>
            <person name="Jin C."/>
        </authorList>
    </citation>
    <scope>NUCLEOTIDE SEQUENCE [LARGE SCALE GENOMIC DNA]</scope>
    <source>
        <strain evidence="1 2">BN140002</strain>
    </source>
</reference>
<organism evidence="1 2">
    <name type="scientific">Salinarimonas soli</name>
    <dbReference type="NCBI Taxonomy" id="1638099"/>
    <lineage>
        <taxon>Bacteria</taxon>
        <taxon>Pseudomonadati</taxon>
        <taxon>Pseudomonadota</taxon>
        <taxon>Alphaproteobacteria</taxon>
        <taxon>Hyphomicrobiales</taxon>
        <taxon>Salinarimonadaceae</taxon>
        <taxon>Salinarimonas</taxon>
    </lineage>
</organism>
<reference evidence="1 2" key="1">
    <citation type="submission" date="2019-09" db="EMBL/GenBank/DDBJ databases">
        <title>Salinarimonas rosea gen. nov., sp. nov., a new member of the a-2 subgroup of the Proteobacteria.</title>
        <authorList>
            <person name="Liu J."/>
        </authorList>
    </citation>
    <scope>NUCLEOTIDE SEQUENCE [LARGE SCALE GENOMIC DNA]</scope>
    <source>
        <strain evidence="1 2">BN140002</strain>
    </source>
</reference>
<dbReference type="AlphaFoldDB" id="A0A5B2VDE4"/>
<dbReference type="OrthoDB" id="5905861at2"/>
<accession>A0A5B2VDE4</accession>
<name>A0A5B2VDE4_9HYPH</name>
<evidence type="ECO:0000313" key="2">
    <source>
        <dbReference type="Proteomes" id="UP000323142"/>
    </source>
</evidence>
<keyword evidence="2" id="KW-1185">Reference proteome</keyword>
<dbReference type="EMBL" id="VUOA01000027">
    <property type="protein sequence ID" value="KAA2236432.1"/>
    <property type="molecule type" value="Genomic_DNA"/>
</dbReference>
<gene>
    <name evidence="1" type="ORF">F0L46_14920</name>
</gene>
<proteinExistence type="predicted"/>
<dbReference type="Proteomes" id="UP000323142">
    <property type="component" value="Unassembled WGS sequence"/>
</dbReference>
<protein>
    <submittedName>
        <fullName evidence="1">Uncharacterized protein</fullName>
    </submittedName>
</protein>
<sequence>MYDEPFFAVRLKLQRAGEHIDTLEREVAEYVARGVDLRTVETGEAWSVTWRMEILEAPPVHWPSIIGDAIHNLRASLDLLVTEAIAIKEGVDSATLEKVSFPVAKDVIKLQDTLAGSGALRVGNAVVIEIAKFQPFTLNGNELITAIHELDILDKHRALVPSAGTFRGASSESGFGSLRGIMPGDYATFGSHADAPSVQGIPPGVGDIGIPVSFTLHFPRTPKFMQPGDLALPFSGRSVIETLREVLTEYRRLVDAVEAVVPSRQ</sequence>